<feature type="signal peptide" evidence="1">
    <location>
        <begin position="1"/>
        <end position="29"/>
    </location>
</feature>
<dbReference type="SUPFAM" id="SSF56524">
    <property type="entry name" value="Oxidoreductase molybdopterin-binding domain"/>
    <property type="match status" value="1"/>
</dbReference>
<name>A0ABS4BIX3_9HYPH</name>
<dbReference type="Pfam" id="PF00174">
    <property type="entry name" value="Oxidored_molyb"/>
    <property type="match status" value="1"/>
</dbReference>
<evidence type="ECO:0000313" key="3">
    <source>
        <dbReference type="EMBL" id="MBP0616492.1"/>
    </source>
</evidence>
<organism evidence="3 4">
    <name type="scientific">Jiella mangrovi</name>
    <dbReference type="NCBI Taxonomy" id="2821407"/>
    <lineage>
        <taxon>Bacteria</taxon>
        <taxon>Pseudomonadati</taxon>
        <taxon>Pseudomonadota</taxon>
        <taxon>Alphaproteobacteria</taxon>
        <taxon>Hyphomicrobiales</taxon>
        <taxon>Aurantimonadaceae</taxon>
        <taxon>Jiella</taxon>
    </lineage>
</organism>
<dbReference type="RefSeq" id="WP_209594974.1">
    <property type="nucleotide sequence ID" value="NZ_JAGJCF010000007.1"/>
</dbReference>
<evidence type="ECO:0000256" key="1">
    <source>
        <dbReference type="SAM" id="SignalP"/>
    </source>
</evidence>
<dbReference type="InterPro" id="IPR000572">
    <property type="entry name" value="OxRdtase_Mopterin-bd_dom"/>
</dbReference>
<gene>
    <name evidence="3" type="ORF">J6595_12960</name>
</gene>
<comment type="caution">
    <text evidence="3">The sequence shown here is derived from an EMBL/GenBank/DDBJ whole genome shotgun (WGS) entry which is preliminary data.</text>
</comment>
<feature type="chain" id="PRO_5045211132" evidence="1">
    <location>
        <begin position="30"/>
        <end position="164"/>
    </location>
</feature>
<dbReference type="EMBL" id="JAGJCF010000007">
    <property type="protein sequence ID" value="MBP0616492.1"/>
    <property type="molecule type" value="Genomic_DNA"/>
</dbReference>
<accession>A0ABS4BIX3</accession>
<feature type="domain" description="Oxidoreductase molybdopterin-binding" evidence="2">
    <location>
        <begin position="62"/>
        <end position="138"/>
    </location>
</feature>
<dbReference type="Proteomes" id="UP000678276">
    <property type="component" value="Unassembled WGS sequence"/>
</dbReference>
<proteinExistence type="predicted"/>
<dbReference type="Gene3D" id="3.90.420.10">
    <property type="entry name" value="Oxidoreductase, molybdopterin-binding domain"/>
    <property type="match status" value="1"/>
</dbReference>
<protein>
    <submittedName>
        <fullName evidence="3">Molybdopterin-dependent oxidoreductase</fullName>
    </submittedName>
</protein>
<keyword evidence="4" id="KW-1185">Reference proteome</keyword>
<evidence type="ECO:0000259" key="2">
    <source>
        <dbReference type="Pfam" id="PF00174"/>
    </source>
</evidence>
<dbReference type="InterPro" id="IPR036374">
    <property type="entry name" value="OxRdtase_Mopterin-bd_sf"/>
</dbReference>
<sequence length="164" mass="17945">MVRSFFRKMLLLAGLAIVGAAALPPAADAARALLTVTSNGGETVTRFDREALEKLPVTTFETTTPWTEGKIRFEGVKLSDLVAAVKAEGNEIVATALNDYAVTLPVVDETGADPIIAYKANGEPMSVREKGPLWIMYPFDSDEVLQTETYQSRAIWQLNRLTIR</sequence>
<keyword evidence="1" id="KW-0732">Signal</keyword>
<reference evidence="3 4" key="1">
    <citation type="submission" date="2021-04" db="EMBL/GenBank/DDBJ databases">
        <title>Whole genome sequence of Jiella sp. KSK16Y-1.</title>
        <authorList>
            <person name="Tuo L."/>
        </authorList>
    </citation>
    <scope>NUCLEOTIDE SEQUENCE [LARGE SCALE GENOMIC DNA]</scope>
    <source>
        <strain evidence="3 4">KSK16Y-1</strain>
    </source>
</reference>
<evidence type="ECO:0000313" key="4">
    <source>
        <dbReference type="Proteomes" id="UP000678276"/>
    </source>
</evidence>